<feature type="transmembrane region" description="Helical" evidence="9">
    <location>
        <begin position="244"/>
        <end position="264"/>
    </location>
</feature>
<evidence type="ECO:0000256" key="5">
    <source>
        <dbReference type="ARBA" id="ARBA00022989"/>
    </source>
</evidence>
<feature type="transmembrane region" description="Helical" evidence="9">
    <location>
        <begin position="64"/>
        <end position="88"/>
    </location>
</feature>
<dbReference type="Pfam" id="PF00528">
    <property type="entry name" value="BPD_transp_1"/>
    <property type="match status" value="1"/>
</dbReference>
<dbReference type="Proteomes" id="UP001499951">
    <property type="component" value="Unassembled WGS sequence"/>
</dbReference>
<dbReference type="PROSITE" id="PS50928">
    <property type="entry name" value="ABC_TM1"/>
    <property type="match status" value="1"/>
</dbReference>
<feature type="transmembrane region" description="Helical" evidence="9">
    <location>
        <begin position="138"/>
        <end position="158"/>
    </location>
</feature>
<evidence type="ECO:0000256" key="3">
    <source>
        <dbReference type="ARBA" id="ARBA00022448"/>
    </source>
</evidence>
<accession>A0ABP3P4P7</accession>
<sequence length="282" mass="30799">MKFRRYPTQDHPLSRIALSLIAIGVVTLFLVLPLATVFTEALRKGLGVAWEALDDPDARAAVRLTLITAAIAVPLNAVFGVAASWAIAKFDFKGKQFLTTLIDLPFSISPVVSGLIYVLIFGLQGWFGESLREANVKIIFAVPGIVLATIFITFPFVARELIPLMEDQGRDEEEAATSLGASGWDTFMRVTLPNIRWGLLYGVLLCNARAMGEFGAVSVVSGHIRGLTNTMPLHVEVLYNDYQFVGAFAVASLLALLALVTLVLKSLLEWRFADDIAATHRH</sequence>
<dbReference type="NCBIfam" id="TIGR00969">
    <property type="entry name" value="3a0106s02"/>
    <property type="match status" value="1"/>
</dbReference>
<evidence type="ECO:0000313" key="11">
    <source>
        <dbReference type="EMBL" id="GAA0560325.1"/>
    </source>
</evidence>
<protein>
    <submittedName>
        <fullName evidence="11">Sulfate ABC transporter permease subunit CysW</fullName>
    </submittedName>
</protein>
<dbReference type="EMBL" id="BAAADD010000001">
    <property type="protein sequence ID" value="GAA0560325.1"/>
    <property type="molecule type" value="Genomic_DNA"/>
</dbReference>
<dbReference type="PANTHER" id="PTHR30406">
    <property type="entry name" value="SULFATE TRANSPORT SYSTEM PERMEASE PROTEIN"/>
    <property type="match status" value="1"/>
</dbReference>
<feature type="domain" description="ABC transmembrane type-1" evidence="10">
    <location>
        <begin position="62"/>
        <end position="269"/>
    </location>
</feature>
<dbReference type="InterPro" id="IPR035906">
    <property type="entry name" value="MetI-like_sf"/>
</dbReference>
<evidence type="ECO:0000256" key="2">
    <source>
        <dbReference type="ARBA" id="ARBA00011779"/>
    </source>
</evidence>
<dbReference type="PANTHER" id="PTHR30406:SF1">
    <property type="entry name" value="SULFATE TRANSPORT SYSTEM PERMEASE PROTEIN CYSW"/>
    <property type="match status" value="1"/>
</dbReference>
<feature type="transmembrane region" description="Helical" evidence="9">
    <location>
        <begin position="12"/>
        <end position="35"/>
    </location>
</feature>
<keyword evidence="3" id="KW-0813">Transport</keyword>
<dbReference type="InterPro" id="IPR000515">
    <property type="entry name" value="MetI-like"/>
</dbReference>
<comment type="function">
    <text evidence="8">Part of the ABC transporter complex CysAWTP (TC 3.A.1.6.1) involved in sulfate/thiosulfate import. Probably responsible for the translocation of the substrate across the membrane.</text>
</comment>
<keyword evidence="5 9" id="KW-1133">Transmembrane helix</keyword>
<evidence type="ECO:0000256" key="8">
    <source>
        <dbReference type="ARBA" id="ARBA00025323"/>
    </source>
</evidence>
<dbReference type="NCBIfam" id="TIGR02140">
    <property type="entry name" value="permease_CysW"/>
    <property type="match status" value="1"/>
</dbReference>
<comment type="caution">
    <text evidence="11">The sequence shown here is derived from an EMBL/GenBank/DDBJ whole genome shotgun (WGS) entry which is preliminary data.</text>
</comment>
<gene>
    <name evidence="11" type="primary">cysW</name>
    <name evidence="11" type="ORF">GCM10008942_06010</name>
</gene>
<evidence type="ECO:0000259" key="10">
    <source>
        <dbReference type="PROSITE" id="PS50928"/>
    </source>
</evidence>
<evidence type="ECO:0000256" key="6">
    <source>
        <dbReference type="ARBA" id="ARBA00023032"/>
    </source>
</evidence>
<keyword evidence="7 9" id="KW-0472">Membrane</keyword>
<evidence type="ECO:0000256" key="1">
    <source>
        <dbReference type="ARBA" id="ARBA00004651"/>
    </source>
</evidence>
<keyword evidence="4 9" id="KW-0812">Transmembrane</keyword>
<evidence type="ECO:0000313" key="12">
    <source>
        <dbReference type="Proteomes" id="UP001499951"/>
    </source>
</evidence>
<comment type="subunit">
    <text evidence="2">The complex is composed of two ATP-binding proteins (CysA), two transmembrane proteins (CysT and CysW) and a solute-binding protein (CysP).</text>
</comment>
<evidence type="ECO:0000256" key="4">
    <source>
        <dbReference type="ARBA" id="ARBA00022692"/>
    </source>
</evidence>
<organism evidence="11 12">
    <name type="scientific">Rhizomicrobium electricum</name>
    <dbReference type="NCBI Taxonomy" id="480070"/>
    <lineage>
        <taxon>Bacteria</taxon>
        <taxon>Pseudomonadati</taxon>
        <taxon>Pseudomonadota</taxon>
        <taxon>Alphaproteobacteria</taxon>
        <taxon>Micropepsales</taxon>
        <taxon>Micropepsaceae</taxon>
        <taxon>Rhizomicrobium</taxon>
    </lineage>
</organism>
<dbReference type="Gene3D" id="1.10.3720.10">
    <property type="entry name" value="MetI-like"/>
    <property type="match status" value="1"/>
</dbReference>
<proteinExistence type="predicted"/>
<dbReference type="InterPro" id="IPR005667">
    <property type="entry name" value="Sulph_transpt2"/>
</dbReference>
<evidence type="ECO:0000256" key="9">
    <source>
        <dbReference type="SAM" id="Phobius"/>
    </source>
</evidence>
<keyword evidence="12" id="KW-1185">Reference proteome</keyword>
<dbReference type="InterPro" id="IPR011866">
    <property type="entry name" value="CysW_permease"/>
</dbReference>
<dbReference type="CDD" id="cd06261">
    <property type="entry name" value="TM_PBP2"/>
    <property type="match status" value="1"/>
</dbReference>
<feature type="transmembrane region" description="Helical" evidence="9">
    <location>
        <begin position="198"/>
        <end position="224"/>
    </location>
</feature>
<evidence type="ECO:0000256" key="7">
    <source>
        <dbReference type="ARBA" id="ARBA00023136"/>
    </source>
</evidence>
<keyword evidence="6" id="KW-0764">Sulfate transport</keyword>
<reference evidence="12" key="1">
    <citation type="journal article" date="2019" name="Int. J. Syst. Evol. Microbiol.">
        <title>The Global Catalogue of Microorganisms (GCM) 10K type strain sequencing project: providing services to taxonomists for standard genome sequencing and annotation.</title>
        <authorList>
            <consortium name="The Broad Institute Genomics Platform"/>
            <consortium name="The Broad Institute Genome Sequencing Center for Infectious Disease"/>
            <person name="Wu L."/>
            <person name="Ma J."/>
        </authorList>
    </citation>
    <scope>NUCLEOTIDE SEQUENCE [LARGE SCALE GENOMIC DNA]</scope>
    <source>
        <strain evidence="12">JCM 15089</strain>
    </source>
</reference>
<comment type="subcellular location">
    <subcellularLocation>
        <location evidence="1">Cell membrane</location>
        <topology evidence="1">Multi-pass membrane protein</topology>
    </subcellularLocation>
</comment>
<feature type="transmembrane region" description="Helical" evidence="9">
    <location>
        <begin position="100"/>
        <end position="126"/>
    </location>
</feature>
<dbReference type="SUPFAM" id="SSF161098">
    <property type="entry name" value="MetI-like"/>
    <property type="match status" value="1"/>
</dbReference>
<name>A0ABP3P4P7_9PROT</name>
<dbReference type="RefSeq" id="WP_166931620.1">
    <property type="nucleotide sequence ID" value="NZ_BAAADD010000001.1"/>
</dbReference>